<dbReference type="EMBL" id="VSRR010015162">
    <property type="protein sequence ID" value="MPC57890.1"/>
    <property type="molecule type" value="Genomic_DNA"/>
</dbReference>
<keyword evidence="1" id="KW-1133">Transmembrane helix</keyword>
<evidence type="ECO:0000256" key="1">
    <source>
        <dbReference type="SAM" id="Phobius"/>
    </source>
</evidence>
<keyword evidence="1" id="KW-0472">Membrane</keyword>
<name>A0A5B7GC65_PORTR</name>
<gene>
    <name evidence="2" type="ORF">E2C01_051880</name>
</gene>
<feature type="transmembrane region" description="Helical" evidence="1">
    <location>
        <begin position="77"/>
        <end position="94"/>
    </location>
</feature>
<comment type="caution">
    <text evidence="2">The sequence shown here is derived from an EMBL/GenBank/DDBJ whole genome shotgun (WGS) entry which is preliminary data.</text>
</comment>
<organism evidence="2 3">
    <name type="scientific">Portunus trituberculatus</name>
    <name type="common">Swimming crab</name>
    <name type="synonym">Neptunus trituberculatus</name>
    <dbReference type="NCBI Taxonomy" id="210409"/>
    <lineage>
        <taxon>Eukaryota</taxon>
        <taxon>Metazoa</taxon>
        <taxon>Ecdysozoa</taxon>
        <taxon>Arthropoda</taxon>
        <taxon>Crustacea</taxon>
        <taxon>Multicrustacea</taxon>
        <taxon>Malacostraca</taxon>
        <taxon>Eumalacostraca</taxon>
        <taxon>Eucarida</taxon>
        <taxon>Decapoda</taxon>
        <taxon>Pleocyemata</taxon>
        <taxon>Brachyura</taxon>
        <taxon>Eubrachyura</taxon>
        <taxon>Portunoidea</taxon>
        <taxon>Portunidae</taxon>
        <taxon>Portuninae</taxon>
        <taxon>Portunus</taxon>
    </lineage>
</organism>
<evidence type="ECO:0000313" key="3">
    <source>
        <dbReference type="Proteomes" id="UP000324222"/>
    </source>
</evidence>
<keyword evidence="3" id="KW-1185">Reference proteome</keyword>
<sequence length="100" mass="11340">MCHWKTSCGPYYFPQGTPTVPLLGSCLRISRCTDLPRYLARLPQLAFQHSAFPALIHFLCSPNLLPACLPTCLPTNVFVIGVICLFVLFVLFVLKSYKWY</sequence>
<accession>A0A5B7GC65</accession>
<dbReference type="AlphaFoldDB" id="A0A5B7GC65"/>
<dbReference type="PROSITE" id="PS51257">
    <property type="entry name" value="PROKAR_LIPOPROTEIN"/>
    <property type="match status" value="1"/>
</dbReference>
<protein>
    <submittedName>
        <fullName evidence="2">Uncharacterized protein</fullName>
    </submittedName>
</protein>
<dbReference type="Proteomes" id="UP000324222">
    <property type="component" value="Unassembled WGS sequence"/>
</dbReference>
<proteinExistence type="predicted"/>
<reference evidence="2 3" key="1">
    <citation type="submission" date="2019-05" db="EMBL/GenBank/DDBJ databases">
        <title>Another draft genome of Portunus trituberculatus and its Hox gene families provides insights of decapod evolution.</title>
        <authorList>
            <person name="Jeong J.-H."/>
            <person name="Song I."/>
            <person name="Kim S."/>
            <person name="Choi T."/>
            <person name="Kim D."/>
            <person name="Ryu S."/>
            <person name="Kim W."/>
        </authorList>
    </citation>
    <scope>NUCLEOTIDE SEQUENCE [LARGE SCALE GENOMIC DNA]</scope>
    <source>
        <tissue evidence="2">Muscle</tissue>
    </source>
</reference>
<keyword evidence="1" id="KW-0812">Transmembrane</keyword>
<evidence type="ECO:0000313" key="2">
    <source>
        <dbReference type="EMBL" id="MPC57890.1"/>
    </source>
</evidence>